<feature type="domain" description="Fe2OG dioxygenase" evidence="6">
    <location>
        <begin position="134"/>
        <end position="230"/>
    </location>
</feature>
<reference evidence="7" key="1">
    <citation type="submission" date="2022-10" db="EMBL/GenBank/DDBJ databases">
        <authorList>
            <person name="Chen Y."/>
            <person name="Dougan E. K."/>
            <person name="Chan C."/>
            <person name="Rhodes N."/>
            <person name="Thang M."/>
        </authorList>
    </citation>
    <scope>NUCLEOTIDE SEQUENCE</scope>
</reference>
<dbReference type="InterPro" id="IPR005123">
    <property type="entry name" value="Oxoglu/Fe-dep_dioxygenase_dom"/>
</dbReference>
<evidence type="ECO:0000256" key="5">
    <source>
        <dbReference type="ARBA" id="ARBA00023004"/>
    </source>
</evidence>
<evidence type="ECO:0000256" key="4">
    <source>
        <dbReference type="ARBA" id="ARBA00023002"/>
    </source>
</evidence>
<dbReference type="Gene3D" id="2.120.10.80">
    <property type="entry name" value="Kelch-type beta propeller"/>
    <property type="match status" value="2"/>
</dbReference>
<evidence type="ECO:0000259" key="6">
    <source>
        <dbReference type="PROSITE" id="PS51471"/>
    </source>
</evidence>
<dbReference type="PANTHER" id="PTHR10869">
    <property type="entry name" value="PROLYL 4-HYDROXYLASE ALPHA SUBUNIT"/>
    <property type="match status" value="1"/>
</dbReference>
<dbReference type="GO" id="GO:0004656">
    <property type="term" value="F:procollagen-proline 4-dioxygenase activity"/>
    <property type="evidence" value="ECO:0007669"/>
    <property type="project" value="TreeGrafter"/>
</dbReference>
<evidence type="ECO:0000256" key="2">
    <source>
        <dbReference type="ARBA" id="ARBA00022723"/>
    </source>
</evidence>
<dbReference type="Pfam" id="PF24681">
    <property type="entry name" value="Kelch_KLHDC2_KLHL20_DRC7"/>
    <property type="match status" value="1"/>
</dbReference>
<dbReference type="GO" id="GO:0005783">
    <property type="term" value="C:endoplasmic reticulum"/>
    <property type="evidence" value="ECO:0007669"/>
    <property type="project" value="TreeGrafter"/>
</dbReference>
<dbReference type="InterPro" id="IPR006652">
    <property type="entry name" value="Kelch_1"/>
</dbReference>
<evidence type="ECO:0000256" key="3">
    <source>
        <dbReference type="ARBA" id="ARBA00022964"/>
    </source>
</evidence>
<dbReference type="EMBL" id="CAMXCT030004090">
    <property type="protein sequence ID" value="CAL4794917.1"/>
    <property type="molecule type" value="Genomic_DNA"/>
</dbReference>
<dbReference type="InterPro" id="IPR044862">
    <property type="entry name" value="Pro_4_hyd_alph_FE2OG_OXY"/>
</dbReference>
<keyword evidence="2" id="KW-0479">Metal-binding</keyword>
<proteinExistence type="predicted"/>
<dbReference type="GO" id="GO:0031418">
    <property type="term" value="F:L-ascorbic acid binding"/>
    <property type="evidence" value="ECO:0007669"/>
    <property type="project" value="InterPro"/>
</dbReference>
<accession>A0A9P1DDL1</accession>
<keyword evidence="4" id="KW-0560">Oxidoreductase</keyword>
<dbReference type="EMBL" id="CAMXCT010004090">
    <property type="protein sequence ID" value="CAI4007605.1"/>
    <property type="molecule type" value="Genomic_DNA"/>
</dbReference>
<dbReference type="InterPro" id="IPR015915">
    <property type="entry name" value="Kelch-typ_b-propeller"/>
</dbReference>
<gene>
    <name evidence="7" type="ORF">C1SCF055_LOCUS33146</name>
</gene>
<dbReference type="Pfam" id="PF13640">
    <property type="entry name" value="2OG-FeII_Oxy_3"/>
    <property type="match status" value="1"/>
</dbReference>
<dbReference type="PROSITE" id="PS51471">
    <property type="entry name" value="FE2OG_OXY"/>
    <property type="match status" value="1"/>
</dbReference>
<comment type="caution">
    <text evidence="7">The sequence shown here is derived from an EMBL/GenBank/DDBJ whole genome shotgun (WGS) entry which is preliminary data.</text>
</comment>
<organism evidence="7">
    <name type="scientific">Cladocopium goreaui</name>
    <dbReference type="NCBI Taxonomy" id="2562237"/>
    <lineage>
        <taxon>Eukaryota</taxon>
        <taxon>Sar</taxon>
        <taxon>Alveolata</taxon>
        <taxon>Dinophyceae</taxon>
        <taxon>Suessiales</taxon>
        <taxon>Symbiodiniaceae</taxon>
        <taxon>Cladocopium</taxon>
    </lineage>
</organism>
<name>A0A9P1DDL1_9DINO</name>
<reference evidence="8 9" key="2">
    <citation type="submission" date="2024-05" db="EMBL/GenBank/DDBJ databases">
        <authorList>
            <person name="Chen Y."/>
            <person name="Shah S."/>
            <person name="Dougan E. K."/>
            <person name="Thang M."/>
            <person name="Chan C."/>
        </authorList>
    </citation>
    <scope>NUCLEOTIDE SEQUENCE [LARGE SCALE GENOMIC DNA]</scope>
</reference>
<evidence type="ECO:0000313" key="7">
    <source>
        <dbReference type="EMBL" id="CAI4007605.1"/>
    </source>
</evidence>
<keyword evidence="5" id="KW-0408">Iron</keyword>
<dbReference type="InterPro" id="IPR045054">
    <property type="entry name" value="P4HA-like"/>
</dbReference>
<evidence type="ECO:0000256" key="1">
    <source>
        <dbReference type="ARBA" id="ARBA00001961"/>
    </source>
</evidence>
<dbReference type="EMBL" id="CAMXCT020004090">
    <property type="protein sequence ID" value="CAL1160980.1"/>
    <property type="molecule type" value="Genomic_DNA"/>
</dbReference>
<evidence type="ECO:0000313" key="9">
    <source>
        <dbReference type="Proteomes" id="UP001152797"/>
    </source>
</evidence>
<dbReference type="SMART" id="SM00612">
    <property type="entry name" value="Kelch"/>
    <property type="match status" value="5"/>
</dbReference>
<dbReference type="OrthoDB" id="407973at2759"/>
<dbReference type="Pfam" id="PF01344">
    <property type="entry name" value="Kelch_1"/>
    <property type="match status" value="1"/>
</dbReference>
<dbReference type="GO" id="GO:0005506">
    <property type="term" value="F:iron ion binding"/>
    <property type="evidence" value="ECO:0007669"/>
    <property type="project" value="InterPro"/>
</dbReference>
<dbReference type="SUPFAM" id="SSF50965">
    <property type="entry name" value="Galactose oxidase, central domain"/>
    <property type="match status" value="1"/>
</dbReference>
<dbReference type="Gene3D" id="2.60.120.620">
    <property type="entry name" value="q2cbj1_9rhob like domain"/>
    <property type="match status" value="1"/>
</dbReference>
<keyword evidence="9" id="KW-1185">Reference proteome</keyword>
<dbReference type="InterPro" id="IPR006620">
    <property type="entry name" value="Pro_4_hyd_alph"/>
</dbReference>
<evidence type="ECO:0000313" key="8">
    <source>
        <dbReference type="EMBL" id="CAL4794917.1"/>
    </source>
</evidence>
<protein>
    <submittedName>
        <fullName evidence="8">Prolyl 4-hydroxylase 5 (AtP4H5)</fullName>
    </submittedName>
</protein>
<dbReference type="Proteomes" id="UP001152797">
    <property type="component" value="Unassembled WGS sequence"/>
</dbReference>
<dbReference type="SMART" id="SM00702">
    <property type="entry name" value="P4Hc"/>
    <property type="match status" value="1"/>
</dbReference>
<keyword evidence="3" id="KW-0223">Dioxygenase</keyword>
<dbReference type="PANTHER" id="PTHR10869:SF246">
    <property type="entry name" value="TRANSMEMBRANE PROLYL 4-HYDROXYLASE"/>
    <property type="match status" value="1"/>
</dbReference>
<dbReference type="InterPro" id="IPR011043">
    <property type="entry name" value="Gal_Oxase/kelch_b-propeller"/>
</dbReference>
<sequence length="1297" mass="142986">MARITVLPESDAIGVVDVRDLLEGRGPLPPVDAKTLAPTGLRSFVVHEEPRMVAVPQFLSPEECRHLCDLAEGGWIRSLVGKFADPAAGQTDTVATTEAQTRTSSSCPLRPAQTTIVQRIEQRLAQLAKLPIETLERLVVVRYEPGQEFTVHHDGKFRPITIFLYLNELPDNCGGDTFFPHLGFSFVPRTGCAVMWPNAQPDGKEDSRMVHAGRPPTEGVKFGVNCFFNVDTKRLVTSPSMNMAAAECHRVEVARLQDQLVWMDEGAPSVRRRTFTFNTEAQIRAVPYFLSAEEVDRLRSDADQTSNGGSEPGFQGATVVLKTFPFEDPSVDAIEARLIDWNEFAPENLGQLKLVHGNTQMGLGNRGCGQRCASICLSEQVEVHFPHLGILVAMRSGDLVEWPNAWFQEEAGSDKVTVEDVRTSHVHLSDCLMLDVSFHDKQRPQHLVLGQFTIDDSTYSHEWMSRTAMPLKRSDMTATTVADAIYIIGGCSNDQEYSAGAGMYFCTGLTAATHKYTPADDSYQAMNDAPRVRYRHAAAAVGTRIFLFGGRDIHDYLIPQVDVFDTVDASWSTLTTEMPNASSDLSAFVHDGKIYVLGGYNADYSAALTQMMIFDPTEAGSAAWSPSYSLNQGRGDAASAIASDVAFALGGFHHTNWSYPMGHLEVFFLSNPEGGWKSRTAMKVARGDKAVAVLHDKLHVVGGETKNSQGHSTPLMDVEVYDVGTDTWYEGGNIPSHRFRFVAAAHADSIYIFGGQGALIGSHNAAGSKYPVLDVVDRYKETITIGVTPCQRRNAGLLDLEIGLRMGGLGETIYEQLSKLAQIRLNLHGLHGGTPVSTDRWAKFLQDLSQHQRWIRTFCAPAAALIVLLDIELHVMSLVEVPRVTCGTLARLSLVKLQDYKQIKLRMEDEDDEDAHFHGWKEIITAAEQTTFGVLDVVHRWGRRCQLLKDTSPVALACWHPFEAPIPGADHVCIAGLSELGRASSSSFWHFMRGFFVEVFRVLLKRWSPQQIRSLRLQFGDLTYPCDHRNHRNSFMAFFGALVEHPVTVDPGCELSRQWHLPVVALGSVPDIAREAGAGGSCVPMRRHVVGLLGGQRRQNILVHVKRGPSTASRRPTNAMMVRRAAQQVCGQSRLSCRLDMVLEDLSWVAQLKLLLRSKAIVAYHGSAVGAAQFWLRPGAVVLEFMPSGCWWCLFAVAANCTSLTWLVSTTADAPLAEIPGTSHPLIGCGGHVSSFQTFGERRDLQRHVGLRGFHVLRKVLRGRRAALSQRDVHRACGGAAFQVYETQPRGYGNGLS</sequence>
<comment type="cofactor">
    <cofactor evidence="1">
        <name>L-ascorbate</name>
        <dbReference type="ChEBI" id="CHEBI:38290"/>
    </cofactor>
</comment>